<accession>A0AAJ8LPU5</accession>
<keyword evidence="3" id="KW-1185">Reference proteome</keyword>
<dbReference type="SUPFAM" id="SSF52266">
    <property type="entry name" value="SGNH hydrolase"/>
    <property type="match status" value="1"/>
</dbReference>
<evidence type="ECO:0000313" key="2">
    <source>
        <dbReference type="EMBL" id="WWD21812.1"/>
    </source>
</evidence>
<dbReference type="InterPro" id="IPR036514">
    <property type="entry name" value="SGNH_hydro_sf"/>
</dbReference>
<dbReference type="AlphaFoldDB" id="A0AAJ8LPU5"/>
<dbReference type="Gene3D" id="3.40.50.1110">
    <property type="entry name" value="SGNH hydrolase"/>
    <property type="match status" value="1"/>
</dbReference>
<dbReference type="GeneID" id="43592035"/>
<gene>
    <name evidence="2" type="ORF">CI109_106300</name>
</gene>
<sequence length="434" mass="47816">MHIQKMHTATLPHHWVSIWSSAAAPITLIPNDAASESPHLESHRLRPVHFPDTTIRQTFRVTLGAQRIRLTVSNECGDSDLSLSAITVAKTAPKKDGVTAGSPLTFEKTLQTVKFGLKPTLVIPPGSTAISDDIALELSSLTDITVSIYLASGESGAAVTGHFDGKADTWLQQGDVTRSSRLNNPTSLHHSFYVTEIKGWLPQDYSAIACFGDSITDRGDSYLPHNEYRGWIDVLSSRLADISLRLSVLNFGISGDQVYAGGLARFDRDVLLASGVKYVIIHMGVNDIGITPPTAEAQDGLYNRLIYAYRQLITKARARSLVVIGTTIMPFLAPPSWPTPWQFAHVKRETTRQRINAWLVNEADFDHLIDFSAVVTDPDCPQRIRKEYQLCDFLHPSHEGYEAMGKAIDIEKIFEREGGCLKEIEVGTPQNGTA</sequence>
<evidence type="ECO:0000259" key="1">
    <source>
        <dbReference type="Pfam" id="PF13472"/>
    </source>
</evidence>
<feature type="domain" description="SGNH hydrolase-type esterase" evidence="1">
    <location>
        <begin position="210"/>
        <end position="403"/>
    </location>
</feature>
<dbReference type="PANTHER" id="PTHR43784">
    <property type="entry name" value="GDSL-LIKE LIPASE/ACYLHYDROLASE, PUTATIVE (AFU_ORTHOLOGUE AFUA_2G00820)-RELATED"/>
    <property type="match status" value="1"/>
</dbReference>
<evidence type="ECO:0000313" key="3">
    <source>
        <dbReference type="Proteomes" id="UP000322225"/>
    </source>
</evidence>
<proteinExistence type="predicted"/>
<dbReference type="InterPro" id="IPR013830">
    <property type="entry name" value="SGNH_hydro"/>
</dbReference>
<reference evidence="2" key="1">
    <citation type="submission" date="2017-08" db="EMBL/GenBank/DDBJ databases">
        <authorList>
            <person name="Cuomo C."/>
            <person name="Billmyre B."/>
            <person name="Heitman J."/>
        </authorList>
    </citation>
    <scope>NUCLEOTIDE SEQUENCE</scope>
    <source>
        <strain evidence="2">CBS 12478</strain>
    </source>
</reference>
<dbReference type="Proteomes" id="UP000322225">
    <property type="component" value="Chromosome 11"/>
</dbReference>
<organism evidence="2 3">
    <name type="scientific">Kwoniella shandongensis</name>
    <dbReference type="NCBI Taxonomy" id="1734106"/>
    <lineage>
        <taxon>Eukaryota</taxon>
        <taxon>Fungi</taxon>
        <taxon>Dikarya</taxon>
        <taxon>Basidiomycota</taxon>
        <taxon>Agaricomycotina</taxon>
        <taxon>Tremellomycetes</taxon>
        <taxon>Tremellales</taxon>
        <taxon>Cryptococcaceae</taxon>
        <taxon>Kwoniella</taxon>
    </lineage>
</organism>
<dbReference type="EMBL" id="CP144061">
    <property type="protein sequence ID" value="WWD21812.1"/>
    <property type="molecule type" value="Genomic_DNA"/>
</dbReference>
<dbReference type="Pfam" id="PF13472">
    <property type="entry name" value="Lipase_GDSL_2"/>
    <property type="match status" value="1"/>
</dbReference>
<dbReference type="PANTHER" id="PTHR43784:SF2">
    <property type="entry name" value="GDSL-LIKE LIPASE_ACYLHYDROLASE, PUTATIVE (AFU_ORTHOLOGUE AFUA_2G00820)-RELATED"/>
    <property type="match status" value="1"/>
</dbReference>
<name>A0AAJ8LPU5_9TREE</name>
<reference evidence="2" key="2">
    <citation type="submission" date="2024-01" db="EMBL/GenBank/DDBJ databases">
        <title>Comparative genomics of Cryptococcus and Kwoniella reveals pathogenesis evolution and contrasting modes of karyotype evolution via chromosome fusion or intercentromeric recombination.</title>
        <authorList>
            <person name="Coelho M.A."/>
            <person name="David-Palma M."/>
            <person name="Shea T."/>
            <person name="Bowers K."/>
            <person name="McGinley-Smith S."/>
            <person name="Mohammad A.W."/>
            <person name="Gnirke A."/>
            <person name="Yurkov A.M."/>
            <person name="Nowrousian M."/>
            <person name="Sun S."/>
            <person name="Cuomo C.A."/>
            <person name="Heitman J."/>
        </authorList>
    </citation>
    <scope>NUCLEOTIDE SEQUENCE</scope>
    <source>
        <strain evidence="2">CBS 12478</strain>
    </source>
</reference>
<dbReference type="InterPro" id="IPR053140">
    <property type="entry name" value="GDSL_Rv0518-like"/>
</dbReference>
<dbReference type="RefSeq" id="XP_031857872.2">
    <property type="nucleotide sequence ID" value="XM_032007863.2"/>
</dbReference>
<protein>
    <recommendedName>
        <fullName evidence="1">SGNH hydrolase-type esterase domain-containing protein</fullName>
    </recommendedName>
</protein>
<dbReference type="KEGG" id="ksn:43592035"/>